<sequence>MDIMNSAGATNKRKLSESVSAEKMVKKSVTYSHVINLADDDEFEFKLVVGEKKNKNRAYADVAASSSASSSMIGEPSSPEFLLKSRTVPSAFGQFPLHSPTSASVHAPKTPTLKGKEPAEANSLVGLGNKTTSPPNQSAKSNQVVSLNTKSAAASELLPLFPPCSSSTTSNPSTLIRDNQLLSTIQQMQNSHSFIKRQSETLDLRQARLVQYNTKIQEQSEMIGHQQKRIDTLSKKLEDICTEYAASVTRQSNASGGTASGSTQAGSNILPVLLICHV</sequence>
<protein>
    <submittedName>
        <fullName evidence="2">Uncharacterized protein</fullName>
    </submittedName>
</protein>
<gene>
    <name evidence="2" type="ORF">HK100_010961</name>
</gene>
<comment type="caution">
    <text evidence="2">The sequence shown here is derived from an EMBL/GenBank/DDBJ whole genome shotgun (WGS) entry which is preliminary data.</text>
</comment>
<name>A0AAD5SS79_9FUNG</name>
<dbReference type="AlphaFoldDB" id="A0AAD5SS79"/>
<dbReference type="Proteomes" id="UP001211907">
    <property type="component" value="Unassembled WGS sequence"/>
</dbReference>
<reference evidence="2" key="1">
    <citation type="submission" date="2020-05" db="EMBL/GenBank/DDBJ databases">
        <title>Phylogenomic resolution of chytrid fungi.</title>
        <authorList>
            <person name="Stajich J.E."/>
            <person name="Amses K."/>
            <person name="Simmons R."/>
            <person name="Seto K."/>
            <person name="Myers J."/>
            <person name="Bonds A."/>
            <person name="Quandt C.A."/>
            <person name="Barry K."/>
            <person name="Liu P."/>
            <person name="Grigoriev I."/>
            <person name="Longcore J.E."/>
            <person name="James T.Y."/>
        </authorList>
    </citation>
    <scope>NUCLEOTIDE SEQUENCE</scope>
    <source>
        <strain evidence="2">JEL0513</strain>
    </source>
</reference>
<feature type="region of interest" description="Disordered" evidence="1">
    <location>
        <begin position="94"/>
        <end position="117"/>
    </location>
</feature>
<evidence type="ECO:0000313" key="2">
    <source>
        <dbReference type="EMBL" id="KAJ3077629.1"/>
    </source>
</evidence>
<proteinExistence type="predicted"/>
<keyword evidence="3" id="KW-1185">Reference proteome</keyword>
<evidence type="ECO:0000313" key="3">
    <source>
        <dbReference type="Proteomes" id="UP001211907"/>
    </source>
</evidence>
<evidence type="ECO:0000256" key="1">
    <source>
        <dbReference type="SAM" id="MobiDB-lite"/>
    </source>
</evidence>
<accession>A0AAD5SS79</accession>
<organism evidence="2 3">
    <name type="scientific">Physocladia obscura</name>
    <dbReference type="NCBI Taxonomy" id="109957"/>
    <lineage>
        <taxon>Eukaryota</taxon>
        <taxon>Fungi</taxon>
        <taxon>Fungi incertae sedis</taxon>
        <taxon>Chytridiomycota</taxon>
        <taxon>Chytridiomycota incertae sedis</taxon>
        <taxon>Chytridiomycetes</taxon>
        <taxon>Chytridiales</taxon>
        <taxon>Chytriomycetaceae</taxon>
        <taxon>Physocladia</taxon>
    </lineage>
</organism>
<dbReference type="EMBL" id="JADGJH010006283">
    <property type="protein sequence ID" value="KAJ3077629.1"/>
    <property type="molecule type" value="Genomic_DNA"/>
</dbReference>